<dbReference type="Gene3D" id="3.10.180.10">
    <property type="entry name" value="2,3-Dihydroxybiphenyl 1,2-Dioxygenase, domain 1"/>
    <property type="match status" value="1"/>
</dbReference>
<dbReference type="PROSITE" id="PS51819">
    <property type="entry name" value="VOC"/>
    <property type="match status" value="1"/>
</dbReference>
<dbReference type="RefSeq" id="WP_033842569.1">
    <property type="nucleotide sequence ID" value="NZ_AP022557.1"/>
</dbReference>
<dbReference type="InterPro" id="IPR025870">
    <property type="entry name" value="Glyoxalase-like_dom"/>
</dbReference>
<dbReference type="EMBL" id="AP022557">
    <property type="protein sequence ID" value="BBW98339.1"/>
    <property type="molecule type" value="Genomic_DNA"/>
</dbReference>
<dbReference type="InterPro" id="IPR037523">
    <property type="entry name" value="VOC_core"/>
</dbReference>
<evidence type="ECO:0000313" key="3">
    <source>
        <dbReference type="Proteomes" id="UP000501421"/>
    </source>
</evidence>
<dbReference type="Proteomes" id="UP000501421">
    <property type="component" value="Chromosome"/>
</dbReference>
<dbReference type="SUPFAM" id="SSF54593">
    <property type="entry name" value="Glyoxalase/Bleomycin resistance protein/Dihydroxybiphenyl dioxygenase"/>
    <property type="match status" value="1"/>
</dbReference>
<gene>
    <name evidence="2" type="ORF">GsuE55_31720</name>
</gene>
<dbReference type="PANTHER" id="PTHR40265:SF1">
    <property type="entry name" value="GLYOXALASE-LIKE DOMAIN-CONTAINING PROTEIN"/>
    <property type="match status" value="1"/>
</dbReference>
<evidence type="ECO:0000313" key="2">
    <source>
        <dbReference type="EMBL" id="BBW98339.1"/>
    </source>
</evidence>
<proteinExistence type="predicted"/>
<evidence type="ECO:0000259" key="1">
    <source>
        <dbReference type="PROSITE" id="PS51819"/>
    </source>
</evidence>
<name>A0A679FTG1_9BACL</name>
<feature type="domain" description="VOC" evidence="1">
    <location>
        <begin position="4"/>
        <end position="146"/>
    </location>
</feature>
<dbReference type="InterPro" id="IPR029068">
    <property type="entry name" value="Glyas_Bleomycin-R_OHBP_Dase"/>
</dbReference>
<dbReference type="AlphaFoldDB" id="A0A679FTG1"/>
<protein>
    <recommendedName>
        <fullName evidence="1">VOC domain-containing protein</fullName>
    </recommendedName>
</protein>
<accession>A0A679FTG1</accession>
<dbReference type="Pfam" id="PF13468">
    <property type="entry name" value="Glyoxalase_3"/>
    <property type="match status" value="1"/>
</dbReference>
<sequence>MNVAFDHLVHLTERPEQAKGSFEQLGFTAIHGGRHEAWGTYNALCYFAPLSYIEWIGIADEQTANACQNPLIARLVADRQEGNGFSQFAFRTNDIQQLAVQLKSKGFTPIGPFSGSRQRDDGKLLTWAMLFIRDDTDGACRYPFFIQWDERDDVRMNELAPLMRHANGAPSLSSVSVYVRRLDRAVNSYRRLFDLPAANVGRDEAGTYAELTVGGVSLRFSQADEPSSTRPFACRIVGSKLQRRLELAGGTYIFSEL</sequence>
<keyword evidence="3" id="KW-1185">Reference proteome</keyword>
<dbReference type="PANTHER" id="PTHR40265">
    <property type="entry name" value="BLL2707 PROTEIN"/>
    <property type="match status" value="1"/>
</dbReference>
<organism evidence="2 3">
    <name type="scientific">Geobacillus subterraneus</name>
    <dbReference type="NCBI Taxonomy" id="129338"/>
    <lineage>
        <taxon>Bacteria</taxon>
        <taxon>Bacillati</taxon>
        <taxon>Bacillota</taxon>
        <taxon>Bacilli</taxon>
        <taxon>Bacillales</taxon>
        <taxon>Anoxybacillaceae</taxon>
        <taxon>Geobacillus</taxon>
    </lineage>
</organism>
<reference evidence="3" key="1">
    <citation type="journal article" date="2020" name="Microbiol. Resour. Announc.">
        <title>Complete Genome Sequence of Geobacillus sp. Strain E55-1, Isolated from Mine Geyser in Japan.</title>
        <authorList>
            <person name="Miyazaki K."/>
            <person name="Hase E."/>
            <person name="Tokito N."/>
        </authorList>
    </citation>
    <scope>NUCLEOTIDE SEQUENCE [LARGE SCALE GENOMIC DNA]</scope>
    <source>
        <strain evidence="3">E55-1</strain>
    </source>
</reference>